<dbReference type="InterPro" id="IPR050361">
    <property type="entry name" value="MPP/UQCRC_Complex"/>
</dbReference>
<dbReference type="AlphaFoldDB" id="A0A2W7IRX7"/>
<proteinExistence type="predicted"/>
<accession>A0A2W7IRX7</accession>
<gene>
    <name evidence="2" type="ORF">C8P66_10244</name>
</gene>
<protein>
    <submittedName>
        <fullName evidence="2">Zinc protease</fullName>
    </submittedName>
</protein>
<name>A0A2W7IRX7_9PROT</name>
<dbReference type="GO" id="GO:0008233">
    <property type="term" value="F:peptidase activity"/>
    <property type="evidence" value="ECO:0007669"/>
    <property type="project" value="UniProtKB-KW"/>
</dbReference>
<keyword evidence="2" id="KW-0645">Protease</keyword>
<evidence type="ECO:0000313" key="2">
    <source>
        <dbReference type="EMBL" id="PZW50356.1"/>
    </source>
</evidence>
<dbReference type="InterPro" id="IPR007863">
    <property type="entry name" value="Peptidase_M16_C"/>
</dbReference>
<feature type="domain" description="Peptidase M16 C-terminal" evidence="1">
    <location>
        <begin position="172"/>
        <end position="344"/>
    </location>
</feature>
<keyword evidence="3" id="KW-1185">Reference proteome</keyword>
<dbReference type="SUPFAM" id="SSF63411">
    <property type="entry name" value="LuxS/MPP-like metallohydrolase"/>
    <property type="match status" value="2"/>
</dbReference>
<dbReference type="PANTHER" id="PTHR11851">
    <property type="entry name" value="METALLOPROTEASE"/>
    <property type="match status" value="1"/>
</dbReference>
<dbReference type="GO" id="GO:0006508">
    <property type="term" value="P:proteolysis"/>
    <property type="evidence" value="ECO:0007669"/>
    <property type="project" value="UniProtKB-KW"/>
</dbReference>
<dbReference type="Proteomes" id="UP000249688">
    <property type="component" value="Unassembled WGS sequence"/>
</dbReference>
<dbReference type="EMBL" id="QKYU01000002">
    <property type="protein sequence ID" value="PZW50356.1"/>
    <property type="molecule type" value="Genomic_DNA"/>
</dbReference>
<sequence length="416" mass="43529">MTGFSLPIQAVSGGDFTAWLVEDHSVPVVSLSWSWPGGAALDPPGVEGATSLAMGLLTSGAGDLPETAMAEALRDAAISLNFNGGRDESQGGFRCLTNALPEAVRLARLCMTAPRLDAQPLERGRARALTQARAALETPRGRASRAFWPAAFPGHPIARPTGGTEESLPGLDAAALRAALARQLRQGGLLVTAAGAITPGQLAALLPELFGALPAGDPPGVPPLPMIADFGLKIVPIEAPQSFAIFTQQGLLVADPDWEAAQVVLRILGGGGFSSRLMEEIRTKRGLTYGIYTGFETLLGQGVVLGTVATENARMAETISVLRQEWVRMAAGGPTAEELADAVAFLTGNQPLQFTDSLRIASGLLALRRNGRSMDWLDRRPERLAALIPADTSRVAARLLHPQALSVLVAGQPVGL</sequence>
<comment type="caution">
    <text evidence="2">The sequence shown here is derived from an EMBL/GenBank/DDBJ whole genome shotgun (WGS) entry which is preliminary data.</text>
</comment>
<dbReference type="Gene3D" id="3.30.830.10">
    <property type="entry name" value="Metalloenzyme, LuxS/M16 peptidase-like"/>
    <property type="match status" value="2"/>
</dbReference>
<dbReference type="PANTHER" id="PTHR11851:SF224">
    <property type="entry name" value="PROCESSING PROTEASE"/>
    <property type="match status" value="1"/>
</dbReference>
<reference evidence="2 3" key="1">
    <citation type="submission" date="2018-06" db="EMBL/GenBank/DDBJ databases">
        <title>Genomic Encyclopedia of Archaeal and Bacterial Type Strains, Phase II (KMG-II): from individual species to whole genera.</title>
        <authorList>
            <person name="Goeker M."/>
        </authorList>
    </citation>
    <scope>NUCLEOTIDE SEQUENCE [LARGE SCALE GENOMIC DNA]</scope>
    <source>
        <strain evidence="2 3">DSM 24525</strain>
    </source>
</reference>
<dbReference type="InterPro" id="IPR011249">
    <property type="entry name" value="Metalloenz_LuxS/M16"/>
</dbReference>
<evidence type="ECO:0000259" key="1">
    <source>
        <dbReference type="Pfam" id="PF05193"/>
    </source>
</evidence>
<dbReference type="Pfam" id="PF05193">
    <property type="entry name" value="Peptidase_M16_C"/>
    <property type="match status" value="1"/>
</dbReference>
<dbReference type="RefSeq" id="WP_245903166.1">
    <property type="nucleotide sequence ID" value="NZ_QKYU01000002.1"/>
</dbReference>
<dbReference type="GO" id="GO:0046872">
    <property type="term" value="F:metal ion binding"/>
    <property type="evidence" value="ECO:0007669"/>
    <property type="project" value="InterPro"/>
</dbReference>
<evidence type="ECO:0000313" key="3">
    <source>
        <dbReference type="Proteomes" id="UP000249688"/>
    </source>
</evidence>
<keyword evidence="2" id="KW-0378">Hydrolase</keyword>
<organism evidence="2 3">
    <name type="scientific">Humitalea rosea</name>
    <dbReference type="NCBI Taxonomy" id="990373"/>
    <lineage>
        <taxon>Bacteria</taxon>
        <taxon>Pseudomonadati</taxon>
        <taxon>Pseudomonadota</taxon>
        <taxon>Alphaproteobacteria</taxon>
        <taxon>Acetobacterales</taxon>
        <taxon>Roseomonadaceae</taxon>
        <taxon>Humitalea</taxon>
    </lineage>
</organism>